<dbReference type="eggNOG" id="ENOG5030I0M">
    <property type="taxonomic scope" value="Bacteria"/>
</dbReference>
<dbReference type="EMBL" id="CP007155">
    <property type="protein sequence ID" value="AHI00518.1"/>
    <property type="molecule type" value="Genomic_DNA"/>
</dbReference>
<organism evidence="2 3">
    <name type="scientific">Kutzneria albida DSM 43870</name>
    <dbReference type="NCBI Taxonomy" id="1449976"/>
    <lineage>
        <taxon>Bacteria</taxon>
        <taxon>Bacillati</taxon>
        <taxon>Actinomycetota</taxon>
        <taxon>Actinomycetes</taxon>
        <taxon>Pseudonocardiales</taxon>
        <taxon>Pseudonocardiaceae</taxon>
        <taxon>Kutzneria</taxon>
    </lineage>
</organism>
<dbReference type="Proteomes" id="UP000019225">
    <property type="component" value="Chromosome"/>
</dbReference>
<feature type="region of interest" description="Disordered" evidence="1">
    <location>
        <begin position="28"/>
        <end position="58"/>
    </location>
</feature>
<gene>
    <name evidence="2" type="ORF">KALB_7160</name>
</gene>
<keyword evidence="3" id="KW-1185">Reference proteome</keyword>
<dbReference type="PROSITE" id="PS51257">
    <property type="entry name" value="PROKAR_LIPOPROTEIN"/>
    <property type="match status" value="1"/>
</dbReference>
<name>W5WI30_9PSEU</name>
<dbReference type="AlphaFoldDB" id="W5WI30"/>
<dbReference type="STRING" id="1449976.KALB_7160"/>
<evidence type="ECO:0000256" key="1">
    <source>
        <dbReference type="SAM" id="MobiDB-lite"/>
    </source>
</evidence>
<evidence type="ECO:0000313" key="2">
    <source>
        <dbReference type="EMBL" id="AHI00518.1"/>
    </source>
</evidence>
<proteinExistence type="predicted"/>
<dbReference type="HOGENOM" id="CLU_1738156_0_0_11"/>
<sequence length="150" mass="15146">MDRVVTGRAAAVLCGLVVAGVLTGCGGETARPVAQTTTTETTQPTGTTTGPSTTTGTAAHELTGHAKELVDKARQQGRKTVVLLIAAEPGHTQEVADALPKLGVTVHAADASVSYVRATAPLDVVPQVAAMAGVQKLDVDEELGNADPTP</sequence>
<evidence type="ECO:0000313" key="3">
    <source>
        <dbReference type="Proteomes" id="UP000019225"/>
    </source>
</evidence>
<accession>W5WI30</accession>
<feature type="compositionally biased region" description="Low complexity" evidence="1">
    <location>
        <begin position="35"/>
        <end position="57"/>
    </location>
</feature>
<dbReference type="KEGG" id="kal:KALB_7160"/>
<protein>
    <submittedName>
        <fullName evidence="2">Uncharacterized protein</fullName>
    </submittedName>
</protein>
<reference evidence="2 3" key="1">
    <citation type="journal article" date="2014" name="BMC Genomics">
        <title>Complete genome sequence of producer of the glycopeptide antibiotic Aculeximycin Kutzneria albida DSM 43870T, a representative of minor genus of Pseudonocardiaceae.</title>
        <authorList>
            <person name="Rebets Y."/>
            <person name="Tokovenko B."/>
            <person name="Lushchyk I."/>
            <person name="Ruckert C."/>
            <person name="Zaburannyi N."/>
            <person name="Bechthold A."/>
            <person name="Kalinowski J."/>
            <person name="Luzhetskyy A."/>
        </authorList>
    </citation>
    <scope>NUCLEOTIDE SEQUENCE [LARGE SCALE GENOMIC DNA]</scope>
    <source>
        <strain evidence="2">DSM 43870</strain>
    </source>
</reference>